<dbReference type="PROSITE" id="PS50213">
    <property type="entry name" value="FAS1"/>
    <property type="match status" value="1"/>
</dbReference>
<dbReference type="AlphaFoldDB" id="A0A0D3HZ60"/>
<dbReference type="HOGENOM" id="CLU_1763720_0_0_1"/>
<sequence length="148" mass="16220">MELGLGRFVAALEAADLLGNYVDTCESPLTLFAPSDEAFARLGALPDDLQVLRELLCVHITLGSLSHAELLNTRSITTISQQTHHVVLADDGQKVLQVGSASLERTDVQLPDGRGVLHVIDSVMCCIRLLQNCRYEQVWNKTVRPSPK</sequence>
<accession>A0A0D3HZ60</accession>
<dbReference type="GeneID" id="17250445"/>
<dbReference type="Proteomes" id="UP000013827">
    <property type="component" value="Unassembled WGS sequence"/>
</dbReference>
<dbReference type="EnsemblProtists" id="EOD04295">
    <property type="protein sequence ID" value="EOD04295"/>
    <property type="gene ID" value="EMIHUDRAFT_259662"/>
</dbReference>
<dbReference type="PaxDb" id="2903-EOD04295"/>
<dbReference type="SMART" id="SM00554">
    <property type="entry name" value="FAS1"/>
    <property type="match status" value="1"/>
</dbReference>
<protein>
    <recommendedName>
        <fullName evidence="1">FAS1 domain-containing protein</fullName>
    </recommendedName>
</protein>
<feature type="domain" description="FAS1" evidence="1">
    <location>
        <begin position="1"/>
        <end position="124"/>
    </location>
</feature>
<dbReference type="Pfam" id="PF02469">
    <property type="entry name" value="Fasciclin"/>
    <property type="match status" value="1"/>
</dbReference>
<dbReference type="RefSeq" id="XP_005756724.1">
    <property type="nucleotide sequence ID" value="XM_005756667.1"/>
</dbReference>
<dbReference type="SUPFAM" id="SSF82153">
    <property type="entry name" value="FAS1 domain"/>
    <property type="match status" value="1"/>
</dbReference>
<evidence type="ECO:0000259" key="1">
    <source>
        <dbReference type="PROSITE" id="PS50213"/>
    </source>
</evidence>
<proteinExistence type="predicted"/>
<reference evidence="2" key="2">
    <citation type="submission" date="2024-10" db="UniProtKB">
        <authorList>
            <consortium name="EnsemblProtists"/>
        </authorList>
    </citation>
    <scope>IDENTIFICATION</scope>
</reference>
<dbReference type="Gene3D" id="2.30.180.10">
    <property type="entry name" value="FAS1 domain"/>
    <property type="match status" value="1"/>
</dbReference>
<dbReference type="InterPro" id="IPR000782">
    <property type="entry name" value="FAS1_domain"/>
</dbReference>
<dbReference type="KEGG" id="ehx:EMIHUDRAFT_259662"/>
<name>A0A0D3HZ60_EMIH1</name>
<reference evidence="3" key="1">
    <citation type="journal article" date="2013" name="Nature">
        <title>Pan genome of the phytoplankton Emiliania underpins its global distribution.</title>
        <authorList>
            <person name="Read B.A."/>
            <person name="Kegel J."/>
            <person name="Klute M.J."/>
            <person name="Kuo A."/>
            <person name="Lefebvre S.C."/>
            <person name="Maumus F."/>
            <person name="Mayer C."/>
            <person name="Miller J."/>
            <person name="Monier A."/>
            <person name="Salamov A."/>
            <person name="Young J."/>
            <person name="Aguilar M."/>
            <person name="Claverie J.M."/>
            <person name="Frickenhaus S."/>
            <person name="Gonzalez K."/>
            <person name="Herman E.K."/>
            <person name="Lin Y.C."/>
            <person name="Napier J."/>
            <person name="Ogata H."/>
            <person name="Sarno A.F."/>
            <person name="Shmutz J."/>
            <person name="Schroeder D."/>
            <person name="de Vargas C."/>
            <person name="Verret F."/>
            <person name="von Dassow P."/>
            <person name="Valentin K."/>
            <person name="Van de Peer Y."/>
            <person name="Wheeler G."/>
            <person name="Dacks J.B."/>
            <person name="Delwiche C.F."/>
            <person name="Dyhrman S.T."/>
            <person name="Glockner G."/>
            <person name="John U."/>
            <person name="Richards T."/>
            <person name="Worden A.Z."/>
            <person name="Zhang X."/>
            <person name="Grigoriev I.V."/>
            <person name="Allen A.E."/>
            <person name="Bidle K."/>
            <person name="Borodovsky M."/>
            <person name="Bowler C."/>
            <person name="Brownlee C."/>
            <person name="Cock J.M."/>
            <person name="Elias M."/>
            <person name="Gladyshev V.N."/>
            <person name="Groth M."/>
            <person name="Guda C."/>
            <person name="Hadaegh A."/>
            <person name="Iglesias-Rodriguez M.D."/>
            <person name="Jenkins J."/>
            <person name="Jones B.M."/>
            <person name="Lawson T."/>
            <person name="Leese F."/>
            <person name="Lindquist E."/>
            <person name="Lobanov A."/>
            <person name="Lomsadze A."/>
            <person name="Malik S.B."/>
            <person name="Marsh M.E."/>
            <person name="Mackinder L."/>
            <person name="Mock T."/>
            <person name="Mueller-Roeber B."/>
            <person name="Pagarete A."/>
            <person name="Parker M."/>
            <person name="Probert I."/>
            <person name="Quesneville H."/>
            <person name="Raines C."/>
            <person name="Rensing S.A."/>
            <person name="Riano-Pachon D.M."/>
            <person name="Richier S."/>
            <person name="Rokitta S."/>
            <person name="Shiraiwa Y."/>
            <person name="Soanes D.M."/>
            <person name="van der Giezen M."/>
            <person name="Wahlund T.M."/>
            <person name="Williams B."/>
            <person name="Wilson W."/>
            <person name="Wolfe G."/>
            <person name="Wurch L.L."/>
        </authorList>
    </citation>
    <scope>NUCLEOTIDE SEQUENCE</scope>
</reference>
<dbReference type="InterPro" id="IPR036378">
    <property type="entry name" value="FAS1_dom_sf"/>
</dbReference>
<organism evidence="2 3">
    <name type="scientific">Emiliania huxleyi (strain CCMP1516)</name>
    <dbReference type="NCBI Taxonomy" id="280463"/>
    <lineage>
        <taxon>Eukaryota</taxon>
        <taxon>Haptista</taxon>
        <taxon>Haptophyta</taxon>
        <taxon>Prymnesiophyceae</taxon>
        <taxon>Isochrysidales</taxon>
        <taxon>Noelaerhabdaceae</taxon>
        <taxon>Emiliania</taxon>
    </lineage>
</organism>
<evidence type="ECO:0000313" key="3">
    <source>
        <dbReference type="Proteomes" id="UP000013827"/>
    </source>
</evidence>
<evidence type="ECO:0000313" key="2">
    <source>
        <dbReference type="EnsemblProtists" id="EOD04295"/>
    </source>
</evidence>
<keyword evidence="3" id="KW-1185">Reference proteome</keyword>